<evidence type="ECO:0000256" key="5">
    <source>
        <dbReference type="ARBA" id="ARBA00023136"/>
    </source>
</evidence>
<dbReference type="InterPro" id="IPR018076">
    <property type="entry name" value="T2SS_GspF_dom"/>
</dbReference>
<keyword evidence="5 6" id="KW-0472">Membrane</keyword>
<dbReference type="Pfam" id="PF00482">
    <property type="entry name" value="T2SSF"/>
    <property type="match status" value="1"/>
</dbReference>
<evidence type="ECO:0000313" key="9">
    <source>
        <dbReference type="Proteomes" id="UP001596098"/>
    </source>
</evidence>
<keyword evidence="2" id="KW-1003">Cell membrane</keyword>
<dbReference type="EMBL" id="JBHSQI010000005">
    <property type="protein sequence ID" value="MFC6153907.1"/>
    <property type="molecule type" value="Genomic_DNA"/>
</dbReference>
<evidence type="ECO:0000313" key="8">
    <source>
        <dbReference type="EMBL" id="MFC6153907.1"/>
    </source>
</evidence>
<evidence type="ECO:0000256" key="1">
    <source>
        <dbReference type="ARBA" id="ARBA00004651"/>
    </source>
</evidence>
<dbReference type="RefSeq" id="WP_128221864.1">
    <property type="nucleotide sequence ID" value="NZ_CP034929.1"/>
</dbReference>
<keyword evidence="9" id="KW-1185">Reference proteome</keyword>
<feature type="transmembrane region" description="Helical" evidence="6">
    <location>
        <begin position="59"/>
        <end position="84"/>
    </location>
</feature>
<organism evidence="8 9">
    <name type="scientific">Nocardioides yefusunii</name>
    <dbReference type="NCBI Taxonomy" id="2500546"/>
    <lineage>
        <taxon>Bacteria</taxon>
        <taxon>Bacillati</taxon>
        <taxon>Actinomycetota</taxon>
        <taxon>Actinomycetes</taxon>
        <taxon>Propionibacteriales</taxon>
        <taxon>Nocardioidaceae</taxon>
        <taxon>Nocardioides</taxon>
    </lineage>
</organism>
<comment type="caution">
    <text evidence="8">The sequence shown here is derived from an EMBL/GenBank/DDBJ whole genome shotgun (WGS) entry which is preliminary data.</text>
</comment>
<evidence type="ECO:0000256" key="3">
    <source>
        <dbReference type="ARBA" id="ARBA00022692"/>
    </source>
</evidence>
<proteinExistence type="predicted"/>
<evidence type="ECO:0000256" key="2">
    <source>
        <dbReference type="ARBA" id="ARBA00022475"/>
    </source>
</evidence>
<name>A0ABW1QWI4_9ACTN</name>
<reference evidence="9" key="1">
    <citation type="journal article" date="2019" name="Int. J. Syst. Evol. Microbiol.">
        <title>The Global Catalogue of Microorganisms (GCM) 10K type strain sequencing project: providing services to taxonomists for standard genome sequencing and annotation.</title>
        <authorList>
            <consortium name="The Broad Institute Genomics Platform"/>
            <consortium name="The Broad Institute Genome Sequencing Center for Infectious Disease"/>
            <person name="Wu L."/>
            <person name="Ma J."/>
        </authorList>
    </citation>
    <scope>NUCLEOTIDE SEQUENCE [LARGE SCALE GENOMIC DNA]</scope>
    <source>
        <strain evidence="9">DFY28</strain>
    </source>
</reference>
<feature type="domain" description="Type II secretion system protein GspF" evidence="7">
    <location>
        <begin position="112"/>
        <end position="224"/>
    </location>
</feature>
<accession>A0ABW1QWI4</accession>
<feature type="transmembrane region" description="Helical" evidence="6">
    <location>
        <begin position="242"/>
        <end position="259"/>
    </location>
</feature>
<dbReference type="Proteomes" id="UP001596098">
    <property type="component" value="Unassembled WGS sequence"/>
</dbReference>
<dbReference type="PANTHER" id="PTHR35007:SF4">
    <property type="entry name" value="CONSERVED TRANSMEMBRANE PROTEIN-RELATED"/>
    <property type="match status" value="1"/>
</dbReference>
<evidence type="ECO:0000256" key="6">
    <source>
        <dbReference type="SAM" id="Phobius"/>
    </source>
</evidence>
<dbReference type="PANTHER" id="PTHR35007">
    <property type="entry name" value="INTEGRAL MEMBRANE PROTEIN-RELATED"/>
    <property type="match status" value="1"/>
</dbReference>
<protein>
    <submittedName>
        <fullName evidence="8">Type II secretion system F family protein</fullName>
    </submittedName>
</protein>
<keyword evidence="4 6" id="KW-1133">Transmembrane helix</keyword>
<keyword evidence="3 6" id="KW-0812">Transmembrane</keyword>
<evidence type="ECO:0000256" key="4">
    <source>
        <dbReference type="ARBA" id="ARBA00022989"/>
    </source>
</evidence>
<sequence length="271" mass="26780">MSVGAGGLAAWLSAGLAGLAVVALIGPATSSSAFASHGKESPGSGGAATGTRARLGGSVVVLAAVAVAAWAGPLGAGLAVVVGISALRGRAARRATDELHAQDARAFEACGVLVDELRAGRLPADALRSAARVDALLLPAARAAEVGTDTAQALRHTGVRAHRLVAAAWQIAEQQGSGLADALVRVGDGLRADRRTARLVASELASARSTARLLVLLPVIALGVAALSVDGVVAFVGSRPGALVVLLGVTLLQCGTAWIDRIARSVATGAA</sequence>
<gene>
    <name evidence="8" type="ORF">ACFPWU_09580</name>
</gene>
<feature type="transmembrane region" description="Helical" evidence="6">
    <location>
        <begin position="213"/>
        <end position="236"/>
    </location>
</feature>
<comment type="subcellular location">
    <subcellularLocation>
        <location evidence="1">Cell membrane</location>
        <topology evidence="1">Multi-pass membrane protein</topology>
    </subcellularLocation>
</comment>
<evidence type="ECO:0000259" key="7">
    <source>
        <dbReference type="Pfam" id="PF00482"/>
    </source>
</evidence>